<dbReference type="AlphaFoldDB" id="A0A1D6JLP9"/>
<accession>A0A1D6JLP9</accession>
<dbReference type="EMBL" id="CM007647">
    <property type="protein sequence ID" value="ONL93038.1"/>
    <property type="molecule type" value="Genomic_DNA"/>
</dbReference>
<gene>
    <name evidence="1" type="ORF">ZEAMMB73_Zm00001d027395</name>
</gene>
<organism evidence="1">
    <name type="scientific">Zea mays</name>
    <name type="common">Maize</name>
    <dbReference type="NCBI Taxonomy" id="4577"/>
    <lineage>
        <taxon>Eukaryota</taxon>
        <taxon>Viridiplantae</taxon>
        <taxon>Streptophyta</taxon>
        <taxon>Embryophyta</taxon>
        <taxon>Tracheophyta</taxon>
        <taxon>Spermatophyta</taxon>
        <taxon>Magnoliopsida</taxon>
        <taxon>Liliopsida</taxon>
        <taxon>Poales</taxon>
        <taxon>Poaceae</taxon>
        <taxon>PACMAD clade</taxon>
        <taxon>Panicoideae</taxon>
        <taxon>Andropogonodae</taxon>
        <taxon>Andropogoneae</taxon>
        <taxon>Tripsacinae</taxon>
        <taxon>Zea</taxon>
    </lineage>
</organism>
<name>A0A1D6JLP9_MAIZE</name>
<reference evidence="1" key="1">
    <citation type="submission" date="2015-12" db="EMBL/GenBank/DDBJ databases">
        <title>Update maize B73 reference genome by single molecule sequencing technologies.</title>
        <authorList>
            <consortium name="Maize Genome Sequencing Project"/>
            <person name="Ware D."/>
        </authorList>
    </citation>
    <scope>NUCLEOTIDE SEQUENCE [LARGE SCALE GENOMIC DNA]</scope>
    <source>
        <tissue evidence="1">Seedling</tissue>
    </source>
</reference>
<evidence type="ECO:0000313" key="1">
    <source>
        <dbReference type="EMBL" id="ONL93038.1"/>
    </source>
</evidence>
<sequence>MPSQLNTKTLSTRETYIQSFVSEPYYPYRIASSFGARLLKCFACRLQIEATHLTLAGFRRGHSRSDPNTTSKVVRMIPWHISIFAPRSSFTKN</sequence>
<protein>
    <submittedName>
        <fullName evidence="1">NAC domain containing protein 28</fullName>
    </submittedName>
</protein>
<proteinExistence type="predicted"/>